<proteinExistence type="predicted"/>
<evidence type="ECO:0000313" key="1">
    <source>
        <dbReference type="EMBL" id="DAE31766.1"/>
    </source>
</evidence>
<protein>
    <submittedName>
        <fullName evidence="1">Uncharacterized protein</fullName>
    </submittedName>
</protein>
<organism evidence="1">
    <name type="scientific">virus sp. ctBM815</name>
    <dbReference type="NCBI Taxonomy" id="2825806"/>
    <lineage>
        <taxon>Viruses</taxon>
    </lineage>
</organism>
<reference evidence="1" key="1">
    <citation type="journal article" date="2021" name="Proc. Natl. Acad. Sci. U.S.A.">
        <title>A Catalog of Tens of Thousands of Viruses from Human Metagenomes Reveals Hidden Associations with Chronic Diseases.</title>
        <authorList>
            <person name="Tisza M.J."/>
            <person name="Buck C.B."/>
        </authorList>
    </citation>
    <scope>NUCLEOTIDE SEQUENCE</scope>
    <source>
        <strain evidence="1">CtBM815</strain>
    </source>
</reference>
<dbReference type="EMBL" id="BK059109">
    <property type="protein sequence ID" value="DAE31766.1"/>
    <property type="molecule type" value="Genomic_DNA"/>
</dbReference>
<sequence>MGVFKALQLDCNTITVHNLIKSEGDLRVDGNTTVNNITINGKINGVGA</sequence>
<accession>A0A8S5RK52</accession>
<name>A0A8S5RK52_9VIRU</name>